<feature type="transmembrane region" description="Helical" evidence="6">
    <location>
        <begin position="68"/>
        <end position="85"/>
    </location>
</feature>
<keyword evidence="5 6" id="KW-0472">Membrane</keyword>
<feature type="transmembrane region" description="Helical" evidence="6">
    <location>
        <begin position="314"/>
        <end position="337"/>
    </location>
</feature>
<dbReference type="PANTHER" id="PTHR42718">
    <property type="entry name" value="MAJOR FACILITATOR SUPERFAMILY MULTIDRUG TRANSPORTER MFSC"/>
    <property type="match status" value="1"/>
</dbReference>
<dbReference type="Gene3D" id="1.20.1720.10">
    <property type="entry name" value="Multidrug resistance protein D"/>
    <property type="match status" value="1"/>
</dbReference>
<feature type="transmembrane region" description="Helical" evidence="6">
    <location>
        <begin position="349"/>
        <end position="368"/>
    </location>
</feature>
<dbReference type="Pfam" id="PF07690">
    <property type="entry name" value="MFS_1"/>
    <property type="match status" value="1"/>
</dbReference>
<dbReference type="Gene3D" id="1.20.1250.20">
    <property type="entry name" value="MFS general substrate transporter like domains"/>
    <property type="match status" value="1"/>
</dbReference>
<feature type="transmembrane region" description="Helical" evidence="6">
    <location>
        <begin position="121"/>
        <end position="146"/>
    </location>
</feature>
<gene>
    <name evidence="8" type="ORF">ACFSJD_11805</name>
</gene>
<accession>A0ABW4ERF5</accession>
<feature type="transmembrane region" description="Helical" evidence="6">
    <location>
        <begin position="29"/>
        <end position="48"/>
    </location>
</feature>
<feature type="transmembrane region" description="Helical" evidence="6">
    <location>
        <begin position="246"/>
        <end position="264"/>
    </location>
</feature>
<dbReference type="RefSeq" id="WP_344720311.1">
    <property type="nucleotide sequence ID" value="NZ_BAAAUS010000006.1"/>
</dbReference>
<evidence type="ECO:0000256" key="6">
    <source>
        <dbReference type="SAM" id="Phobius"/>
    </source>
</evidence>
<evidence type="ECO:0000256" key="4">
    <source>
        <dbReference type="ARBA" id="ARBA00022989"/>
    </source>
</evidence>
<keyword evidence="2" id="KW-0813">Transport</keyword>
<dbReference type="PRINTS" id="PR01036">
    <property type="entry name" value="TCRTETB"/>
</dbReference>
<dbReference type="Proteomes" id="UP001597114">
    <property type="component" value="Unassembled WGS sequence"/>
</dbReference>
<dbReference type="SUPFAM" id="SSF103473">
    <property type="entry name" value="MFS general substrate transporter"/>
    <property type="match status" value="1"/>
</dbReference>
<keyword evidence="3 6" id="KW-0812">Transmembrane</keyword>
<evidence type="ECO:0000256" key="2">
    <source>
        <dbReference type="ARBA" id="ARBA00022448"/>
    </source>
</evidence>
<feature type="domain" description="Major facilitator superfamily (MFS) profile" evidence="7">
    <location>
        <begin position="30"/>
        <end position="469"/>
    </location>
</feature>
<evidence type="ECO:0000313" key="9">
    <source>
        <dbReference type="Proteomes" id="UP001597114"/>
    </source>
</evidence>
<evidence type="ECO:0000256" key="5">
    <source>
        <dbReference type="ARBA" id="ARBA00023136"/>
    </source>
</evidence>
<dbReference type="PANTHER" id="PTHR42718:SF9">
    <property type="entry name" value="MAJOR FACILITATOR SUPERFAMILY MULTIDRUG TRANSPORTER MFSC"/>
    <property type="match status" value="1"/>
</dbReference>
<feature type="transmembrane region" description="Helical" evidence="6">
    <location>
        <begin position="374"/>
        <end position="400"/>
    </location>
</feature>
<dbReference type="InterPro" id="IPR020846">
    <property type="entry name" value="MFS_dom"/>
</dbReference>
<feature type="transmembrane region" description="Helical" evidence="6">
    <location>
        <begin position="218"/>
        <end position="240"/>
    </location>
</feature>
<reference evidence="9" key="1">
    <citation type="journal article" date="2019" name="Int. J. Syst. Evol. Microbiol.">
        <title>The Global Catalogue of Microorganisms (GCM) 10K type strain sequencing project: providing services to taxonomists for standard genome sequencing and annotation.</title>
        <authorList>
            <consortium name="The Broad Institute Genomics Platform"/>
            <consortium name="The Broad Institute Genome Sequencing Center for Infectious Disease"/>
            <person name="Wu L."/>
            <person name="Ma J."/>
        </authorList>
    </citation>
    <scope>NUCLEOTIDE SEQUENCE [LARGE SCALE GENOMIC DNA]</scope>
    <source>
        <strain evidence="9">CCM 7043</strain>
    </source>
</reference>
<proteinExistence type="predicted"/>
<dbReference type="InterPro" id="IPR036259">
    <property type="entry name" value="MFS_trans_sf"/>
</dbReference>
<evidence type="ECO:0000259" key="7">
    <source>
        <dbReference type="PROSITE" id="PS50850"/>
    </source>
</evidence>
<keyword evidence="4 6" id="KW-1133">Transmembrane helix</keyword>
<keyword evidence="9" id="KW-1185">Reference proteome</keyword>
<feature type="transmembrane region" description="Helical" evidence="6">
    <location>
        <begin position="443"/>
        <end position="465"/>
    </location>
</feature>
<evidence type="ECO:0000256" key="1">
    <source>
        <dbReference type="ARBA" id="ARBA00004651"/>
    </source>
</evidence>
<feature type="transmembrane region" description="Helical" evidence="6">
    <location>
        <begin position="158"/>
        <end position="181"/>
    </location>
</feature>
<organism evidence="8 9">
    <name type="scientific">Pseudonocardia yunnanensis</name>
    <dbReference type="NCBI Taxonomy" id="58107"/>
    <lineage>
        <taxon>Bacteria</taxon>
        <taxon>Bacillati</taxon>
        <taxon>Actinomycetota</taxon>
        <taxon>Actinomycetes</taxon>
        <taxon>Pseudonocardiales</taxon>
        <taxon>Pseudonocardiaceae</taxon>
        <taxon>Pseudonocardia</taxon>
    </lineage>
</organism>
<evidence type="ECO:0000256" key="3">
    <source>
        <dbReference type="ARBA" id="ARBA00022692"/>
    </source>
</evidence>
<protein>
    <submittedName>
        <fullName evidence="8">MFS transporter</fullName>
    </submittedName>
</protein>
<dbReference type="EMBL" id="JBHUCO010000012">
    <property type="protein sequence ID" value="MFD1518179.1"/>
    <property type="molecule type" value="Genomic_DNA"/>
</dbReference>
<sequence>MDRHTTPHSKFQRHKEAAAERAGRKDATVGFAAICFAYFAIILDGSVLNVAIPSIRNSLNGSMAEAQWVLNGYTLALAALLLTGGVMGDRIGLRRSLLWGTAVFTLASAACAVAPTVELLIVARVVQGIGAAALLPATLALVPHLFTEPTERSRATIVWVATGGIAVAVGPLVGGLLIDALGWRSVFLINVPVGIISMALVLWRVTAPPPHVSRIDHAGQLAAAAALALLTAGLILGGSAGWSSPATIGLLLGGIAAGAGFWVVECHSTHPMLPPAFVKNQIRSTALASAALMGFLFYGTLFVMSLYFQDVRLWPAGQAGVALIPLTVGTCIGPLILYRPLANRFGHRVMLLAGFCCCLLGVLALGRAQPSTSYPTLAVGLFLVGIASTIAFSALTSLLLSNIADHQSGLASGAQNTTRQTGALIAVSILGSVLNAPDMAARVWPAFAVLAGANLVAILMSAAALRARQPAG</sequence>
<feature type="transmembrane region" description="Helical" evidence="6">
    <location>
        <begin position="285"/>
        <end position="308"/>
    </location>
</feature>
<feature type="transmembrane region" description="Helical" evidence="6">
    <location>
        <begin position="421"/>
        <end position="437"/>
    </location>
</feature>
<dbReference type="CDD" id="cd17321">
    <property type="entry name" value="MFS_MMR_MDR_like"/>
    <property type="match status" value="1"/>
</dbReference>
<dbReference type="InterPro" id="IPR011701">
    <property type="entry name" value="MFS"/>
</dbReference>
<comment type="subcellular location">
    <subcellularLocation>
        <location evidence="1">Cell membrane</location>
        <topology evidence="1">Multi-pass membrane protein</topology>
    </subcellularLocation>
</comment>
<feature type="transmembrane region" description="Helical" evidence="6">
    <location>
        <begin position="97"/>
        <end position="115"/>
    </location>
</feature>
<name>A0ABW4ERF5_9PSEU</name>
<evidence type="ECO:0000313" key="8">
    <source>
        <dbReference type="EMBL" id="MFD1518179.1"/>
    </source>
</evidence>
<feature type="transmembrane region" description="Helical" evidence="6">
    <location>
        <begin position="187"/>
        <end position="206"/>
    </location>
</feature>
<comment type="caution">
    <text evidence="8">The sequence shown here is derived from an EMBL/GenBank/DDBJ whole genome shotgun (WGS) entry which is preliminary data.</text>
</comment>
<dbReference type="PROSITE" id="PS50850">
    <property type="entry name" value="MFS"/>
    <property type="match status" value="1"/>
</dbReference>